<dbReference type="InterPro" id="IPR029472">
    <property type="entry name" value="Copia-like_N"/>
</dbReference>
<dbReference type="AlphaFoldDB" id="A0AAW2XHA9"/>
<gene>
    <name evidence="2" type="ORF">Slati_1136700</name>
</gene>
<feature type="domain" description="Retrotransposon Copia-like N-terminal" evidence="1">
    <location>
        <begin position="28"/>
        <end position="75"/>
    </location>
</feature>
<dbReference type="EMBL" id="JACGWN010000004">
    <property type="protein sequence ID" value="KAL0451586.1"/>
    <property type="molecule type" value="Genomic_DNA"/>
</dbReference>
<evidence type="ECO:0000313" key="2">
    <source>
        <dbReference type="EMBL" id="KAL0451586.1"/>
    </source>
</evidence>
<accession>A0AAW2XHA9</accession>
<evidence type="ECO:0000259" key="1">
    <source>
        <dbReference type="Pfam" id="PF14244"/>
    </source>
</evidence>
<proteinExistence type="predicted"/>
<comment type="caution">
    <text evidence="2">The sequence shown here is derived from an EMBL/GenBank/DDBJ whole genome shotgun (WGS) entry which is preliminary data.</text>
</comment>
<reference evidence="2" key="2">
    <citation type="journal article" date="2024" name="Plant">
        <title>Genomic evolution and insights into agronomic trait innovations of Sesamum species.</title>
        <authorList>
            <person name="Miao H."/>
            <person name="Wang L."/>
            <person name="Qu L."/>
            <person name="Liu H."/>
            <person name="Sun Y."/>
            <person name="Le M."/>
            <person name="Wang Q."/>
            <person name="Wei S."/>
            <person name="Zheng Y."/>
            <person name="Lin W."/>
            <person name="Duan Y."/>
            <person name="Cao H."/>
            <person name="Xiong S."/>
            <person name="Wang X."/>
            <person name="Wei L."/>
            <person name="Li C."/>
            <person name="Ma Q."/>
            <person name="Ju M."/>
            <person name="Zhao R."/>
            <person name="Li G."/>
            <person name="Mu C."/>
            <person name="Tian Q."/>
            <person name="Mei H."/>
            <person name="Zhang T."/>
            <person name="Gao T."/>
            <person name="Zhang H."/>
        </authorList>
    </citation>
    <scope>NUCLEOTIDE SEQUENCE</scope>
    <source>
        <strain evidence="2">KEN1</strain>
    </source>
</reference>
<name>A0AAW2XHA9_9LAMI</name>
<dbReference type="Pfam" id="PF14244">
    <property type="entry name" value="Retrotran_gag_3"/>
    <property type="match status" value="1"/>
</dbReference>
<dbReference type="Pfam" id="PF14223">
    <property type="entry name" value="Retrotran_gag_2"/>
    <property type="match status" value="1"/>
</dbReference>
<organism evidence="2">
    <name type="scientific">Sesamum latifolium</name>
    <dbReference type="NCBI Taxonomy" id="2727402"/>
    <lineage>
        <taxon>Eukaryota</taxon>
        <taxon>Viridiplantae</taxon>
        <taxon>Streptophyta</taxon>
        <taxon>Embryophyta</taxon>
        <taxon>Tracheophyta</taxon>
        <taxon>Spermatophyta</taxon>
        <taxon>Magnoliopsida</taxon>
        <taxon>eudicotyledons</taxon>
        <taxon>Gunneridae</taxon>
        <taxon>Pentapetalae</taxon>
        <taxon>asterids</taxon>
        <taxon>lamiids</taxon>
        <taxon>Lamiales</taxon>
        <taxon>Pedaliaceae</taxon>
        <taxon>Sesamum</taxon>
    </lineage>
</organism>
<dbReference type="PANTHER" id="PTHR37610:SF40">
    <property type="entry name" value="OS01G0909600 PROTEIN"/>
    <property type="match status" value="1"/>
</dbReference>
<sequence length="253" mass="28946">MDTVLEGATMQRPGAKTDLYDKDVFYIHPSEHSSLALMSSPLNGTNFLAWQHAVYVSLGKKMKLGFIDGSISRPAFGSANFEQWRRVNLIVTSWIWNSMSKDIVETFMYCASSHELWLAIQTRYERKNGPMVYQLQRAISAFSQEDLTLTEYLTKVTKLWNELSYLAPTPKRTCGGCTCGINKAISDLSTSTQLMQFLMGLHESYNNERSQILMQDPLPDIERAFSMIYVVEKQREIHTDLEGTPAIWLVRQH</sequence>
<protein>
    <recommendedName>
        <fullName evidence="1">Retrotransposon Copia-like N-terminal domain-containing protein</fullName>
    </recommendedName>
</protein>
<reference evidence="2" key="1">
    <citation type="submission" date="2020-06" db="EMBL/GenBank/DDBJ databases">
        <authorList>
            <person name="Li T."/>
            <person name="Hu X."/>
            <person name="Zhang T."/>
            <person name="Song X."/>
            <person name="Zhang H."/>
            <person name="Dai N."/>
            <person name="Sheng W."/>
            <person name="Hou X."/>
            <person name="Wei L."/>
        </authorList>
    </citation>
    <scope>NUCLEOTIDE SEQUENCE</scope>
    <source>
        <strain evidence="2">KEN1</strain>
        <tissue evidence="2">Leaf</tissue>
    </source>
</reference>
<dbReference type="PANTHER" id="PTHR37610">
    <property type="entry name" value="CCHC-TYPE DOMAIN-CONTAINING PROTEIN"/>
    <property type="match status" value="1"/>
</dbReference>